<evidence type="ECO:0000256" key="1">
    <source>
        <dbReference type="ARBA" id="ARBA00001589"/>
    </source>
</evidence>
<comment type="cofactor">
    <cofactor evidence="4">
        <name>Mg(2+)</name>
        <dbReference type="ChEBI" id="CHEBI:18420"/>
    </cofactor>
</comment>
<dbReference type="GO" id="GO:0019853">
    <property type="term" value="P:L-ascorbic acid biosynthetic process"/>
    <property type="evidence" value="ECO:0007669"/>
    <property type="project" value="TreeGrafter"/>
</dbReference>
<keyword evidence="11" id="KW-0378">Hydrolase</keyword>
<dbReference type="EC" id="3.1.1.17" evidence="7"/>
<keyword evidence="10 15" id="KW-0479">Metal-binding</keyword>
<dbReference type="PRINTS" id="PR01791">
    <property type="entry name" value="REGUCALCIN"/>
</dbReference>
<feature type="binding site" evidence="15">
    <location>
        <position position="147"/>
    </location>
    <ligand>
        <name>a divalent metal cation</name>
        <dbReference type="ChEBI" id="CHEBI:60240"/>
    </ligand>
</feature>
<feature type="binding site" evidence="15">
    <location>
        <position position="101"/>
    </location>
    <ligand>
        <name>substrate</name>
    </ligand>
</feature>
<dbReference type="InterPro" id="IPR005511">
    <property type="entry name" value="SMP-30"/>
</dbReference>
<dbReference type="Pfam" id="PF08450">
    <property type="entry name" value="SGL"/>
    <property type="match status" value="1"/>
</dbReference>
<organism evidence="17 18">
    <name type="scientific">Metabacillus mangrovi</name>
    <dbReference type="NCBI Taxonomy" id="1491830"/>
    <lineage>
        <taxon>Bacteria</taxon>
        <taxon>Bacillati</taxon>
        <taxon>Bacillota</taxon>
        <taxon>Bacilli</taxon>
        <taxon>Bacillales</taxon>
        <taxon>Bacillaceae</taxon>
        <taxon>Metabacillus</taxon>
    </lineage>
</organism>
<evidence type="ECO:0000256" key="7">
    <source>
        <dbReference type="ARBA" id="ARBA00013227"/>
    </source>
</evidence>
<feature type="binding site" evidence="15">
    <location>
        <position position="197"/>
    </location>
    <ligand>
        <name>a divalent metal cation</name>
        <dbReference type="ChEBI" id="CHEBI:60240"/>
    </ligand>
</feature>
<keyword evidence="15" id="KW-0862">Zinc</keyword>
<evidence type="ECO:0000256" key="11">
    <source>
        <dbReference type="ARBA" id="ARBA00022801"/>
    </source>
</evidence>
<comment type="subcellular location">
    <subcellularLocation>
        <location evidence="5">Cytoplasm</location>
    </subcellularLocation>
</comment>
<comment type="cofactor">
    <cofactor evidence="15">
        <name>Zn(2+)</name>
        <dbReference type="ChEBI" id="CHEBI:29105"/>
    </cofactor>
    <text evidence="15">Binds 1 divalent metal cation per subunit.</text>
</comment>
<keyword evidence="18" id="KW-1185">Reference proteome</keyword>
<feature type="active site" description="Proton donor/acceptor" evidence="14">
    <location>
        <position position="197"/>
    </location>
</feature>
<evidence type="ECO:0000256" key="5">
    <source>
        <dbReference type="ARBA" id="ARBA00004496"/>
    </source>
</evidence>
<comment type="caution">
    <text evidence="17">The sequence shown here is derived from an EMBL/GenBank/DDBJ whole genome shotgun (WGS) entry which is preliminary data.</text>
</comment>
<name>A0A7X2S7G8_9BACI</name>
<dbReference type="PANTHER" id="PTHR10907:SF47">
    <property type="entry name" value="REGUCALCIN"/>
    <property type="match status" value="1"/>
</dbReference>
<evidence type="ECO:0000256" key="9">
    <source>
        <dbReference type="ARBA" id="ARBA00022490"/>
    </source>
</evidence>
<dbReference type="PANTHER" id="PTHR10907">
    <property type="entry name" value="REGUCALCIN"/>
    <property type="match status" value="1"/>
</dbReference>
<evidence type="ECO:0000256" key="3">
    <source>
        <dbReference type="ARBA" id="ARBA00001936"/>
    </source>
</evidence>
<evidence type="ECO:0000313" key="18">
    <source>
        <dbReference type="Proteomes" id="UP000434639"/>
    </source>
</evidence>
<feature type="binding site" evidence="15">
    <location>
        <position position="16"/>
    </location>
    <ligand>
        <name>a divalent metal cation</name>
        <dbReference type="ChEBI" id="CHEBI:60240"/>
    </ligand>
</feature>
<comment type="cofactor">
    <cofactor evidence="2">
        <name>Ca(2+)</name>
        <dbReference type="ChEBI" id="CHEBI:29108"/>
    </cofactor>
</comment>
<comment type="similarity">
    <text evidence="6">Belongs to the SMP-30/CGR1 family.</text>
</comment>
<dbReference type="GO" id="GO:0005509">
    <property type="term" value="F:calcium ion binding"/>
    <property type="evidence" value="ECO:0007669"/>
    <property type="project" value="InterPro"/>
</dbReference>
<dbReference type="InterPro" id="IPR008367">
    <property type="entry name" value="Regucalcin"/>
</dbReference>
<evidence type="ECO:0000256" key="12">
    <source>
        <dbReference type="ARBA" id="ARBA00022837"/>
    </source>
</evidence>
<dbReference type="EMBL" id="WMIB01000018">
    <property type="protein sequence ID" value="MTH54787.1"/>
    <property type="molecule type" value="Genomic_DNA"/>
</dbReference>
<accession>A0A7X2S7G8</accession>
<dbReference type="GO" id="GO:0005737">
    <property type="term" value="C:cytoplasm"/>
    <property type="evidence" value="ECO:0007669"/>
    <property type="project" value="UniProtKB-SubCell"/>
</dbReference>
<keyword evidence="9" id="KW-0963">Cytoplasm</keyword>
<evidence type="ECO:0000256" key="13">
    <source>
        <dbReference type="ARBA" id="ARBA00032464"/>
    </source>
</evidence>
<dbReference type="Gene3D" id="2.120.10.30">
    <property type="entry name" value="TolB, C-terminal domain"/>
    <property type="match status" value="1"/>
</dbReference>
<protein>
    <recommendedName>
        <fullName evidence="8">Regucalcin</fullName>
        <ecNumber evidence="7">3.1.1.17</ecNumber>
    </recommendedName>
    <alternativeName>
        <fullName evidence="13">Gluconolactonase</fullName>
    </alternativeName>
</protein>
<evidence type="ECO:0000256" key="8">
    <source>
        <dbReference type="ARBA" id="ARBA00016808"/>
    </source>
</evidence>
<proteinExistence type="inferred from homology"/>
<feature type="domain" description="SMP-30/Gluconolactonase/LRE-like region" evidence="16">
    <location>
        <begin position="14"/>
        <end position="256"/>
    </location>
</feature>
<evidence type="ECO:0000256" key="15">
    <source>
        <dbReference type="PIRSR" id="PIRSR605511-2"/>
    </source>
</evidence>
<reference evidence="17 18" key="1">
    <citation type="journal article" date="2017" name="Int. J. Syst. Evol. Microbiol.">
        <title>Bacillus mangrovi sp. nov., isolated from a sediment sample from a mangrove forest.</title>
        <authorList>
            <person name="Gupta V."/>
            <person name="Singh P.K."/>
            <person name="Korpole S."/>
            <person name="Tanuku N.R.S."/>
            <person name="Pinnaka A.K."/>
        </authorList>
    </citation>
    <scope>NUCLEOTIDE SEQUENCE [LARGE SCALE GENOMIC DNA]</scope>
    <source>
        <strain evidence="17 18">KCTC 33872</strain>
    </source>
</reference>
<dbReference type="Proteomes" id="UP000434639">
    <property type="component" value="Unassembled WGS sequence"/>
</dbReference>
<evidence type="ECO:0000313" key="17">
    <source>
        <dbReference type="EMBL" id="MTH54787.1"/>
    </source>
</evidence>
<evidence type="ECO:0000256" key="14">
    <source>
        <dbReference type="PIRSR" id="PIRSR605511-1"/>
    </source>
</evidence>
<evidence type="ECO:0000256" key="10">
    <source>
        <dbReference type="ARBA" id="ARBA00022723"/>
    </source>
</evidence>
<evidence type="ECO:0000256" key="2">
    <source>
        <dbReference type="ARBA" id="ARBA00001913"/>
    </source>
</evidence>
<evidence type="ECO:0000256" key="4">
    <source>
        <dbReference type="ARBA" id="ARBA00001946"/>
    </source>
</evidence>
<gene>
    <name evidence="17" type="ORF">GKZ89_15390</name>
</gene>
<comment type="catalytic activity">
    <reaction evidence="1">
        <text>D-glucono-1,5-lactone + H2O = D-gluconate + H(+)</text>
        <dbReference type="Rhea" id="RHEA:10440"/>
        <dbReference type="ChEBI" id="CHEBI:15377"/>
        <dbReference type="ChEBI" id="CHEBI:15378"/>
        <dbReference type="ChEBI" id="CHEBI:16217"/>
        <dbReference type="ChEBI" id="CHEBI:18391"/>
        <dbReference type="EC" id="3.1.1.17"/>
    </reaction>
</comment>
<dbReference type="GO" id="GO:0004341">
    <property type="term" value="F:gluconolactonase activity"/>
    <property type="evidence" value="ECO:0007669"/>
    <property type="project" value="UniProtKB-EC"/>
</dbReference>
<dbReference type="InterPro" id="IPR011042">
    <property type="entry name" value="6-blade_b-propeller_TolB-like"/>
</dbReference>
<dbReference type="InterPro" id="IPR013658">
    <property type="entry name" value="SGL"/>
</dbReference>
<dbReference type="OrthoDB" id="2633250at2"/>
<dbReference type="PRINTS" id="PR01790">
    <property type="entry name" value="SMP30FAMILY"/>
</dbReference>
<keyword evidence="12" id="KW-0106">Calcium</keyword>
<sequence>MGKAELVYDAKAILAEGPVWDDRENLLYWIDIHGKVIHIYNPETTEDTVIETASKVGTITLTEDGRLAAAMEDGFYLIDTASGERSFIADPEKDVPDNRFNDGKADPAGRFIAGTMHAEGQGETGALYSLDGDGQFEQLISGVGISNGLAWNEAGTIFYYIDTPTQQVAAYDYDLESGSISGRKTVIEVPEEDGHPDGMTIDAEGMLWIAHYNGSRVSRWNPETGEKLEEIELPVSQVTCCTFGGPDLDELYITTGRENLEGGQLAEQPLAGAIFKVKTNTKGRKTFRYKYSRENR</sequence>
<feature type="binding site" evidence="15">
    <location>
        <position position="119"/>
    </location>
    <ligand>
        <name>substrate</name>
    </ligand>
</feature>
<dbReference type="SUPFAM" id="SSF63829">
    <property type="entry name" value="Calcium-dependent phosphotriesterase"/>
    <property type="match status" value="1"/>
</dbReference>
<comment type="cofactor">
    <cofactor evidence="3">
        <name>Mn(2+)</name>
        <dbReference type="ChEBI" id="CHEBI:29035"/>
    </cofactor>
</comment>
<evidence type="ECO:0000256" key="6">
    <source>
        <dbReference type="ARBA" id="ARBA00008853"/>
    </source>
</evidence>
<dbReference type="AlphaFoldDB" id="A0A7X2S7G8"/>
<dbReference type="GO" id="GO:0030234">
    <property type="term" value="F:enzyme regulator activity"/>
    <property type="evidence" value="ECO:0007669"/>
    <property type="project" value="InterPro"/>
</dbReference>
<feature type="binding site" evidence="15">
    <location>
        <position position="99"/>
    </location>
    <ligand>
        <name>substrate</name>
    </ligand>
</feature>
<evidence type="ECO:0000259" key="16">
    <source>
        <dbReference type="Pfam" id="PF08450"/>
    </source>
</evidence>